<keyword evidence="10" id="KW-0732">Signal</keyword>
<comment type="similarity">
    <text evidence="8 9">Belongs to the TonB-dependent receptor family.</text>
</comment>
<gene>
    <name evidence="13" type="ORF">C7377_0215</name>
</gene>
<dbReference type="Proteomes" id="UP000251835">
    <property type="component" value="Unassembled WGS sequence"/>
</dbReference>
<feature type="domain" description="TonB-dependent receptor-like beta-barrel" evidence="11">
    <location>
        <begin position="335"/>
        <end position="752"/>
    </location>
</feature>
<evidence type="ECO:0000313" key="13">
    <source>
        <dbReference type="EMBL" id="PVX51922.1"/>
    </source>
</evidence>
<organism evidence="13 14">
    <name type="scientific">Balneicella halophila</name>
    <dbReference type="NCBI Taxonomy" id="1537566"/>
    <lineage>
        <taxon>Bacteria</taxon>
        <taxon>Pseudomonadati</taxon>
        <taxon>Bacteroidota</taxon>
        <taxon>Bacteroidia</taxon>
        <taxon>Bacteroidales</taxon>
        <taxon>Balneicellaceae</taxon>
        <taxon>Balneicella</taxon>
    </lineage>
</organism>
<dbReference type="PROSITE" id="PS52016">
    <property type="entry name" value="TONB_DEPENDENT_REC_3"/>
    <property type="match status" value="1"/>
</dbReference>
<dbReference type="PANTHER" id="PTHR30069">
    <property type="entry name" value="TONB-DEPENDENT OUTER MEMBRANE RECEPTOR"/>
    <property type="match status" value="1"/>
</dbReference>
<dbReference type="InterPro" id="IPR037066">
    <property type="entry name" value="Plug_dom_sf"/>
</dbReference>
<dbReference type="EMBL" id="QENZ01000003">
    <property type="protein sequence ID" value="PVX51922.1"/>
    <property type="molecule type" value="Genomic_DNA"/>
</dbReference>
<evidence type="ECO:0000256" key="3">
    <source>
        <dbReference type="ARBA" id="ARBA00022452"/>
    </source>
</evidence>
<dbReference type="SUPFAM" id="SSF56935">
    <property type="entry name" value="Porins"/>
    <property type="match status" value="1"/>
</dbReference>
<keyword evidence="13" id="KW-0675">Receptor</keyword>
<evidence type="ECO:0000256" key="5">
    <source>
        <dbReference type="ARBA" id="ARBA00023077"/>
    </source>
</evidence>
<dbReference type="Pfam" id="PF07715">
    <property type="entry name" value="Plug"/>
    <property type="match status" value="1"/>
</dbReference>
<accession>A0A7L4UQY0</accession>
<dbReference type="InterPro" id="IPR039426">
    <property type="entry name" value="TonB-dep_rcpt-like"/>
</dbReference>
<feature type="chain" id="PRO_5029489031" evidence="10">
    <location>
        <begin position="22"/>
        <end position="790"/>
    </location>
</feature>
<name>A0A7L4UQY0_BALHA</name>
<dbReference type="GO" id="GO:0015344">
    <property type="term" value="F:siderophore uptake transmembrane transporter activity"/>
    <property type="evidence" value="ECO:0007669"/>
    <property type="project" value="TreeGrafter"/>
</dbReference>
<sequence>MKLIKFSFVVLLLCTVNNIMGANIPNEHDKKTGNITGEVIDEDGEHLPFASVSLVGTTLGATTDQTGHYLLKFIPSGEVTLEVQYLGYKPQTKVINVEALKSAQVNFQLEKDALGLDEIVVTGDRTQRNRQEATTIVSTISPEIFKITQSATFGEGLNFTPGLRLENDCQNCGFSQVRMNGMEGPYSQILINSRPIFSGLAGVYGLELIPSNMIDRVEVVRGGGSALYGSNAIAGTINVILKDPIGNTYEAGFSSSFIGIGLDDSGDVAQDYDAHFNTSLVSDDHKTGLAIYGFWRDREPFDANNDTFSEIAELKNTTVGSRLYHRFGNRSKVTADFFNIKENRRGGDKFDYVEHEAGIAESVKHDILTGALSYDQFFREKDLWSVYVSGQSVKRDSYYGAEQSLADYGNTEDFTYTIGTQYSAHFHGVGELTFGTEFVKSELEDTKLGYLDYENAVIKDGAIESIPHTDNTTVADQESTTFGAFAQYEMTFNKFKASAGVRYDHYSIKDNTDKSDEKSGDVFSPRLTLKYDPVDYIQLRVSYSQGYRAPQIFDEDLHIETSGAKKIIHKNDPDLEQETSQSFMASLDFNKEIGNAFVNFLVEGFYTKLDDAFANEFSAPDADGVVTYTRINAEGGAKVQGLNMELNVVPSSQLNFKAGFTIQKSEYEEEQELGEKKFFRTPDNYGYMTLNYTPTKALGVAISGNYTGSMLVPYNEEVLKESDSFFDLGLKINYDIKINGAKLRLFTGMKNIFNSYQEDFDTGIDRDPAYIYGPMQPRTVYFSIKIGNNL</sequence>
<evidence type="ECO:0000256" key="10">
    <source>
        <dbReference type="SAM" id="SignalP"/>
    </source>
</evidence>
<evidence type="ECO:0000256" key="4">
    <source>
        <dbReference type="ARBA" id="ARBA00022692"/>
    </source>
</evidence>
<keyword evidence="7 8" id="KW-0998">Cell outer membrane</keyword>
<dbReference type="GO" id="GO:0044718">
    <property type="term" value="P:siderophore transmembrane transport"/>
    <property type="evidence" value="ECO:0007669"/>
    <property type="project" value="TreeGrafter"/>
</dbReference>
<evidence type="ECO:0000256" key="9">
    <source>
        <dbReference type="RuleBase" id="RU003357"/>
    </source>
</evidence>
<dbReference type="InterPro" id="IPR008969">
    <property type="entry name" value="CarboxyPept-like_regulatory"/>
</dbReference>
<keyword evidence="3 8" id="KW-1134">Transmembrane beta strand</keyword>
<comment type="subcellular location">
    <subcellularLocation>
        <location evidence="1 8">Cell outer membrane</location>
        <topology evidence="1 8">Multi-pass membrane protein</topology>
    </subcellularLocation>
</comment>
<dbReference type="Gene3D" id="2.60.40.1120">
    <property type="entry name" value="Carboxypeptidase-like, regulatory domain"/>
    <property type="match status" value="1"/>
</dbReference>
<reference evidence="13 14" key="1">
    <citation type="submission" date="2018-05" db="EMBL/GenBank/DDBJ databases">
        <title>Genomic Encyclopedia of Type Strains, Phase IV (KMG-IV): sequencing the most valuable type-strain genomes for metagenomic binning, comparative biology and taxonomic classification.</title>
        <authorList>
            <person name="Goeker M."/>
        </authorList>
    </citation>
    <scope>NUCLEOTIDE SEQUENCE [LARGE SCALE GENOMIC DNA]</scope>
    <source>
        <strain evidence="13 14">DSM 28579</strain>
    </source>
</reference>
<dbReference type="OrthoDB" id="9760333at2"/>
<evidence type="ECO:0000259" key="11">
    <source>
        <dbReference type="Pfam" id="PF00593"/>
    </source>
</evidence>
<dbReference type="PANTHER" id="PTHR30069:SF57">
    <property type="entry name" value="TONB-DEPENDENT RECEPTOR"/>
    <property type="match status" value="1"/>
</dbReference>
<dbReference type="InterPro" id="IPR000531">
    <property type="entry name" value="Beta-barrel_TonB"/>
</dbReference>
<dbReference type="RefSeq" id="WP_116495492.1">
    <property type="nucleotide sequence ID" value="NZ_QENZ01000003.1"/>
</dbReference>
<dbReference type="AlphaFoldDB" id="A0A7L4UQY0"/>
<feature type="domain" description="TonB-dependent receptor plug" evidence="12">
    <location>
        <begin position="131"/>
        <end position="236"/>
    </location>
</feature>
<dbReference type="GO" id="GO:0009279">
    <property type="term" value="C:cell outer membrane"/>
    <property type="evidence" value="ECO:0007669"/>
    <property type="project" value="UniProtKB-SubCell"/>
</dbReference>
<protein>
    <submittedName>
        <fullName evidence="13">Outer membrane receptor for ferrienterochelin and colicins</fullName>
    </submittedName>
</protein>
<comment type="caution">
    <text evidence="13">The sequence shown here is derived from an EMBL/GenBank/DDBJ whole genome shotgun (WGS) entry which is preliminary data.</text>
</comment>
<dbReference type="Pfam" id="PF00593">
    <property type="entry name" value="TonB_dep_Rec_b-barrel"/>
    <property type="match status" value="1"/>
</dbReference>
<evidence type="ECO:0000256" key="1">
    <source>
        <dbReference type="ARBA" id="ARBA00004571"/>
    </source>
</evidence>
<keyword evidence="14" id="KW-1185">Reference proteome</keyword>
<dbReference type="InterPro" id="IPR036942">
    <property type="entry name" value="Beta-barrel_TonB_sf"/>
</dbReference>
<evidence type="ECO:0000256" key="7">
    <source>
        <dbReference type="ARBA" id="ARBA00023237"/>
    </source>
</evidence>
<proteinExistence type="inferred from homology"/>
<dbReference type="SUPFAM" id="SSF49464">
    <property type="entry name" value="Carboxypeptidase regulatory domain-like"/>
    <property type="match status" value="1"/>
</dbReference>
<evidence type="ECO:0000256" key="2">
    <source>
        <dbReference type="ARBA" id="ARBA00022448"/>
    </source>
</evidence>
<dbReference type="Pfam" id="PF13715">
    <property type="entry name" value="CarbopepD_reg_2"/>
    <property type="match status" value="1"/>
</dbReference>
<evidence type="ECO:0000256" key="6">
    <source>
        <dbReference type="ARBA" id="ARBA00023136"/>
    </source>
</evidence>
<dbReference type="InterPro" id="IPR012910">
    <property type="entry name" value="Plug_dom"/>
</dbReference>
<dbReference type="Gene3D" id="2.40.170.20">
    <property type="entry name" value="TonB-dependent receptor, beta-barrel domain"/>
    <property type="match status" value="1"/>
</dbReference>
<dbReference type="Gene3D" id="2.170.130.10">
    <property type="entry name" value="TonB-dependent receptor, plug domain"/>
    <property type="match status" value="1"/>
</dbReference>
<keyword evidence="4 8" id="KW-0812">Transmembrane</keyword>
<evidence type="ECO:0000256" key="8">
    <source>
        <dbReference type="PROSITE-ProRule" id="PRU01360"/>
    </source>
</evidence>
<keyword evidence="5 9" id="KW-0798">TonB box</keyword>
<evidence type="ECO:0000259" key="12">
    <source>
        <dbReference type="Pfam" id="PF07715"/>
    </source>
</evidence>
<keyword evidence="6 8" id="KW-0472">Membrane</keyword>
<evidence type="ECO:0000313" key="14">
    <source>
        <dbReference type="Proteomes" id="UP000251835"/>
    </source>
</evidence>
<feature type="signal peptide" evidence="10">
    <location>
        <begin position="1"/>
        <end position="21"/>
    </location>
</feature>
<keyword evidence="2 8" id="KW-0813">Transport</keyword>